<proteinExistence type="predicted"/>
<organism evidence="1 2">
    <name type="scientific">Maribellus comscasis</name>
    <dbReference type="NCBI Taxonomy" id="2681766"/>
    <lineage>
        <taxon>Bacteria</taxon>
        <taxon>Pseudomonadati</taxon>
        <taxon>Bacteroidota</taxon>
        <taxon>Bacteroidia</taxon>
        <taxon>Marinilabiliales</taxon>
        <taxon>Prolixibacteraceae</taxon>
        <taxon>Maribellus</taxon>
    </lineage>
</organism>
<protein>
    <submittedName>
        <fullName evidence="1">Uncharacterized protein</fullName>
    </submittedName>
</protein>
<dbReference type="EMBL" id="CP046401">
    <property type="protein sequence ID" value="QGY46900.1"/>
    <property type="molecule type" value="Genomic_DNA"/>
</dbReference>
<gene>
    <name evidence="1" type="ORF">GM418_25545</name>
</gene>
<accession>A0A6I6K0D5</accession>
<keyword evidence="2" id="KW-1185">Reference proteome</keyword>
<dbReference type="RefSeq" id="WP_158870250.1">
    <property type="nucleotide sequence ID" value="NZ_CP046401.1"/>
</dbReference>
<evidence type="ECO:0000313" key="2">
    <source>
        <dbReference type="Proteomes" id="UP000428260"/>
    </source>
</evidence>
<sequence length="243" mass="28244">MSLFGFIKRKKKKSIDKDAFYYHEDFYLQIEIIPRENFDFASSESKKITEFGESHKEGLGFTDIYERKDNKYKTIDKKVNPSPIFNALESAGLERIKKIQTGYSTHIEDCNSTIGYGNKNFAILIDLESEYVKDIYLMQYQLNDNDLELLSSGLIAIGKELDFIIVDWELSKIIDLKSSAQVISYVRGEETNESQIQINLSNDSNDFNKIATILTDKVGIRFSEQLNGLDQKYWDFEWKRQSN</sequence>
<dbReference type="KEGG" id="mcos:GM418_25545"/>
<reference evidence="1 2" key="1">
    <citation type="submission" date="2019-11" db="EMBL/GenBank/DDBJ databases">
        <authorList>
            <person name="Zheng R.K."/>
            <person name="Sun C.M."/>
        </authorList>
    </citation>
    <scope>NUCLEOTIDE SEQUENCE [LARGE SCALE GENOMIC DNA]</scope>
    <source>
        <strain evidence="1 2">WC007</strain>
    </source>
</reference>
<evidence type="ECO:0000313" key="1">
    <source>
        <dbReference type="EMBL" id="QGY46900.1"/>
    </source>
</evidence>
<dbReference type="AlphaFoldDB" id="A0A6I6K0D5"/>
<dbReference type="Proteomes" id="UP000428260">
    <property type="component" value="Chromosome"/>
</dbReference>
<name>A0A6I6K0D5_9BACT</name>